<dbReference type="VEuPathDB" id="VectorBase:MDOMA2_013748"/>
<reference evidence="6" key="1">
    <citation type="submission" date="2025-08" db="UniProtKB">
        <authorList>
            <consortium name="RefSeq"/>
        </authorList>
    </citation>
    <scope>IDENTIFICATION</scope>
    <source>
        <strain evidence="6">Aabys</strain>
        <tissue evidence="6">Whole body</tissue>
    </source>
</reference>
<dbReference type="eggNOG" id="ENOG502TBBB">
    <property type="taxonomic scope" value="Eukaryota"/>
</dbReference>
<evidence type="ECO:0000313" key="6">
    <source>
        <dbReference type="RefSeq" id="XP_005175283.2"/>
    </source>
</evidence>
<protein>
    <submittedName>
        <fullName evidence="6">Uncharacterized protein LOC101893117</fullName>
    </submittedName>
</protein>
<gene>
    <name evidence="6" type="primary">LOC101893117</name>
</gene>
<keyword evidence="2" id="KW-0964">Secreted</keyword>
<evidence type="ECO:0000256" key="1">
    <source>
        <dbReference type="ARBA" id="ARBA00004613"/>
    </source>
</evidence>
<dbReference type="Pfam" id="PF15430">
    <property type="entry name" value="SVWC"/>
    <property type="match status" value="1"/>
</dbReference>
<dbReference type="PANTHER" id="PTHR39957:SF2">
    <property type="entry name" value="GEO11553P1"/>
    <property type="match status" value="1"/>
</dbReference>
<dbReference type="OrthoDB" id="7390288at2759"/>
<keyword evidence="3" id="KW-0732">Signal</keyword>
<name>A0A9J7CI01_MUSDO</name>
<dbReference type="InterPro" id="IPR029277">
    <property type="entry name" value="SVWC_dom"/>
</dbReference>
<evidence type="ECO:0000259" key="4">
    <source>
        <dbReference type="SMART" id="SM01318"/>
    </source>
</evidence>
<proteinExistence type="predicted"/>
<dbReference type="Proteomes" id="UP001652621">
    <property type="component" value="Unplaced"/>
</dbReference>
<feature type="chain" id="PRO_5045628479" evidence="3">
    <location>
        <begin position="23"/>
        <end position="111"/>
    </location>
</feature>
<dbReference type="PANTHER" id="PTHR39957">
    <property type="entry name" value="AT09846P1-RELATED"/>
    <property type="match status" value="1"/>
</dbReference>
<dbReference type="GeneID" id="101893117"/>
<accession>A0A9J7CI01</accession>
<comment type="subcellular location">
    <subcellularLocation>
        <location evidence="1">Secreted</location>
    </subcellularLocation>
</comment>
<sequence length="111" mass="13136">MFQTQYLGRIFFALVVLKVVACFSTQYLGNAVHPTLENHCFYEEYNLTIPLGETQHPTDIEYECFKIHCRSDYVLEIKHCDRYPNYCIEKSDYDYSKPYPSCCPKIKCPKK</sequence>
<evidence type="ECO:0000256" key="3">
    <source>
        <dbReference type="SAM" id="SignalP"/>
    </source>
</evidence>
<keyword evidence="5" id="KW-1185">Reference proteome</keyword>
<dbReference type="InterPro" id="IPR053308">
    <property type="entry name" value="Vago-like"/>
</dbReference>
<dbReference type="SMART" id="SM01318">
    <property type="entry name" value="SVWC"/>
    <property type="match status" value="1"/>
</dbReference>
<organism evidence="5 6">
    <name type="scientific">Musca domestica</name>
    <name type="common">House fly</name>
    <dbReference type="NCBI Taxonomy" id="7370"/>
    <lineage>
        <taxon>Eukaryota</taxon>
        <taxon>Metazoa</taxon>
        <taxon>Ecdysozoa</taxon>
        <taxon>Arthropoda</taxon>
        <taxon>Hexapoda</taxon>
        <taxon>Insecta</taxon>
        <taxon>Pterygota</taxon>
        <taxon>Neoptera</taxon>
        <taxon>Endopterygota</taxon>
        <taxon>Diptera</taxon>
        <taxon>Brachycera</taxon>
        <taxon>Muscomorpha</taxon>
        <taxon>Muscoidea</taxon>
        <taxon>Muscidae</taxon>
        <taxon>Musca</taxon>
    </lineage>
</organism>
<evidence type="ECO:0000256" key="2">
    <source>
        <dbReference type="ARBA" id="ARBA00022525"/>
    </source>
</evidence>
<dbReference type="RefSeq" id="XP_005175283.2">
    <property type="nucleotide sequence ID" value="XM_005175226.4"/>
</dbReference>
<feature type="domain" description="Single" evidence="4">
    <location>
        <begin position="40"/>
        <end position="108"/>
    </location>
</feature>
<evidence type="ECO:0000313" key="5">
    <source>
        <dbReference type="Proteomes" id="UP001652621"/>
    </source>
</evidence>
<dbReference type="VEuPathDB" id="VectorBase:MDOA012452"/>
<feature type="signal peptide" evidence="3">
    <location>
        <begin position="1"/>
        <end position="22"/>
    </location>
</feature>